<feature type="compositionally biased region" description="Low complexity" evidence="1">
    <location>
        <begin position="87"/>
        <end position="96"/>
    </location>
</feature>
<organism evidence="2 3">
    <name type="scientific">Lepraria finkii</name>
    <dbReference type="NCBI Taxonomy" id="1340010"/>
    <lineage>
        <taxon>Eukaryota</taxon>
        <taxon>Fungi</taxon>
        <taxon>Dikarya</taxon>
        <taxon>Ascomycota</taxon>
        <taxon>Pezizomycotina</taxon>
        <taxon>Lecanoromycetes</taxon>
        <taxon>OSLEUM clade</taxon>
        <taxon>Lecanoromycetidae</taxon>
        <taxon>Lecanorales</taxon>
        <taxon>Lecanorineae</taxon>
        <taxon>Stereocaulaceae</taxon>
        <taxon>Lepraria</taxon>
    </lineage>
</organism>
<accession>A0ABR4BN21</accession>
<feature type="compositionally biased region" description="Pro residues" evidence="1">
    <location>
        <begin position="75"/>
        <end position="86"/>
    </location>
</feature>
<dbReference type="Proteomes" id="UP001590951">
    <property type="component" value="Unassembled WGS sequence"/>
</dbReference>
<feature type="region of interest" description="Disordered" evidence="1">
    <location>
        <begin position="46"/>
        <end position="98"/>
    </location>
</feature>
<reference evidence="2 3" key="1">
    <citation type="submission" date="2024-09" db="EMBL/GenBank/DDBJ databases">
        <title>Rethinking Asexuality: The Enigmatic Case of Functional Sexual Genes in Lepraria (Stereocaulaceae).</title>
        <authorList>
            <person name="Doellman M."/>
            <person name="Sun Y."/>
            <person name="Barcenas-Pena A."/>
            <person name="Lumbsch H.T."/>
            <person name="Grewe F."/>
        </authorList>
    </citation>
    <scope>NUCLEOTIDE SEQUENCE [LARGE SCALE GENOMIC DNA]</scope>
    <source>
        <strain evidence="2 3">Grewe 0041</strain>
    </source>
</reference>
<sequence length="114" mass="12555">MFALCGCLEGHRVFTTVDVITMIAISSYYYRSHYYKPRSTMINVTPQTSRLHSRHRPYPPTHPTNSHQVFTFAPPMAPQAPHPSSPAPSAAPSYYNTPPPPEAVAGISSSSLLI</sequence>
<dbReference type="EMBL" id="JBHFEH010000001">
    <property type="protein sequence ID" value="KAL2059197.1"/>
    <property type="molecule type" value="Genomic_DNA"/>
</dbReference>
<name>A0ABR4BN21_9LECA</name>
<evidence type="ECO:0000313" key="3">
    <source>
        <dbReference type="Proteomes" id="UP001590951"/>
    </source>
</evidence>
<proteinExistence type="predicted"/>
<protein>
    <submittedName>
        <fullName evidence="2">Uncharacterized protein</fullName>
    </submittedName>
</protein>
<gene>
    <name evidence="2" type="ORF">ABVK25_000489</name>
</gene>
<evidence type="ECO:0000256" key="1">
    <source>
        <dbReference type="SAM" id="MobiDB-lite"/>
    </source>
</evidence>
<keyword evidence="3" id="KW-1185">Reference proteome</keyword>
<evidence type="ECO:0000313" key="2">
    <source>
        <dbReference type="EMBL" id="KAL2059197.1"/>
    </source>
</evidence>
<comment type="caution">
    <text evidence="2">The sequence shown here is derived from an EMBL/GenBank/DDBJ whole genome shotgun (WGS) entry which is preliminary data.</text>
</comment>